<dbReference type="GO" id="GO:0045277">
    <property type="term" value="C:respiratory chain complex IV"/>
    <property type="evidence" value="ECO:0007669"/>
    <property type="project" value="EnsemblFungi"/>
</dbReference>
<dbReference type="Gene3D" id="1.20.120.80">
    <property type="entry name" value="Cytochrome c oxidase, subunit III, four-helix bundle"/>
    <property type="match status" value="1"/>
</dbReference>
<gene>
    <name evidence="11" type="ORF">PSACC_cox3</name>
</gene>
<dbReference type="GO" id="GO:0006123">
    <property type="term" value="P:mitochondrial electron transport, cytochrome c to oxygen"/>
    <property type="evidence" value="ECO:0007669"/>
    <property type="project" value="EnsemblFungi"/>
</dbReference>
<feature type="transmembrane region" description="Helical" evidence="9">
    <location>
        <begin position="38"/>
        <end position="59"/>
    </location>
</feature>
<evidence type="ECO:0000256" key="1">
    <source>
        <dbReference type="ARBA" id="ARBA00004141"/>
    </source>
</evidence>
<comment type="function">
    <text evidence="8">Component of the cytochrome c oxidase, the last enzyme in the mitochondrial electron transport chain which drives oxidative phosphorylation. The respiratory chain contains 3 multisubunit complexes succinate dehydrogenase (complex II, CII), ubiquinol-cytochrome c oxidoreductase (cytochrome b-c1 complex, complex III, CIII) and cytochrome c oxidase (complex IV, CIV), that cooperate to transfer electrons derived from NADH and succinate to molecular oxygen, creating an electrochemical gradient over the inner membrane that drives transmembrane transport and the ATP synthase. Cytochrome c oxidase is the component of the respiratory chain that catalyzes the reduction of oxygen to water. Electrons originating from reduced cytochrome c in the intermembrane space (IMS) are transferred via the dinuclear copper A center (CU(A)) of subunit 2 and heme A of subunit 1 to the active site in subunit 1, a binuclear center (BNC) formed by heme A3 and copper B (CU(B)). The BNC reduces molecular oxygen to 2 water molecules using 4 electrons from cytochrome c in the IMS and 4 protons from the mitochondrial matrix.</text>
</comment>
<evidence type="ECO:0000256" key="6">
    <source>
        <dbReference type="ARBA" id="ARBA00022989"/>
    </source>
</evidence>
<proteinExistence type="inferred from homology"/>
<comment type="similarity">
    <text evidence="2 8">Belongs to the cytochrome c oxidase subunit 3 family.</text>
</comment>
<accession>A0A2H9TR13</accession>
<evidence type="ECO:0000256" key="4">
    <source>
        <dbReference type="ARBA" id="ARBA00022692"/>
    </source>
</evidence>
<organism evidence="11 12">
    <name type="scientific">Paramicrosporidium saccamoebae</name>
    <dbReference type="NCBI Taxonomy" id="1246581"/>
    <lineage>
        <taxon>Eukaryota</taxon>
        <taxon>Fungi</taxon>
        <taxon>Fungi incertae sedis</taxon>
        <taxon>Cryptomycota</taxon>
        <taxon>Cryptomycota incertae sedis</taxon>
        <taxon>Paramicrosporidium</taxon>
    </lineage>
</organism>
<keyword evidence="7 9" id="KW-0472">Membrane</keyword>
<dbReference type="InterPro" id="IPR000298">
    <property type="entry name" value="Cyt_c_oxidase-like_su3"/>
</dbReference>
<protein>
    <recommendedName>
        <fullName evidence="3 8">Cytochrome c oxidase subunit 3</fullName>
    </recommendedName>
</protein>
<evidence type="ECO:0000256" key="9">
    <source>
        <dbReference type="SAM" id="Phobius"/>
    </source>
</evidence>
<dbReference type="PANTHER" id="PTHR11403">
    <property type="entry name" value="CYTOCHROME C OXIDASE SUBUNIT III"/>
    <property type="match status" value="1"/>
</dbReference>
<dbReference type="CDD" id="cd01665">
    <property type="entry name" value="Cyt_c_Oxidase_III"/>
    <property type="match status" value="1"/>
</dbReference>
<dbReference type="PANTHER" id="PTHR11403:SF7">
    <property type="entry name" value="CYTOCHROME C OXIDASE SUBUNIT 3"/>
    <property type="match status" value="1"/>
</dbReference>
<dbReference type="InterPro" id="IPR024791">
    <property type="entry name" value="Cyt_c/ubiquinol_Oxase_su3"/>
</dbReference>
<feature type="domain" description="Heme-copper oxidase subunit III family profile" evidence="10">
    <location>
        <begin position="3"/>
        <end position="262"/>
    </location>
</feature>
<keyword evidence="5" id="KW-1278">Translocase</keyword>
<evidence type="ECO:0000313" key="12">
    <source>
        <dbReference type="Proteomes" id="UP000240830"/>
    </source>
</evidence>
<feature type="transmembrane region" description="Helical" evidence="9">
    <location>
        <begin position="236"/>
        <end position="257"/>
    </location>
</feature>
<name>A0A2H9TR13_9FUNG</name>
<feature type="transmembrane region" description="Helical" evidence="9">
    <location>
        <begin position="132"/>
        <end position="153"/>
    </location>
</feature>
<dbReference type="Pfam" id="PF00510">
    <property type="entry name" value="COX3"/>
    <property type="match status" value="1"/>
</dbReference>
<evidence type="ECO:0000256" key="8">
    <source>
        <dbReference type="RuleBase" id="RU003375"/>
    </source>
</evidence>
<comment type="subcellular location">
    <subcellularLocation>
        <location evidence="1">Membrane</location>
        <topology evidence="1">Multi-pass membrane protein</topology>
    </subcellularLocation>
</comment>
<dbReference type="STRING" id="1246581.A0A2H9TR13"/>
<dbReference type="EMBL" id="MTSL01000001">
    <property type="protein sequence ID" value="PJF20184.1"/>
    <property type="molecule type" value="Genomic_DNA"/>
</dbReference>
<reference evidence="11 12" key="1">
    <citation type="submission" date="2016-10" db="EMBL/GenBank/DDBJ databases">
        <title>The genome of Paramicrosporidium saccamoebae is the missing link in understanding Cryptomycota and Microsporidia evolution.</title>
        <authorList>
            <person name="Quandt C.A."/>
            <person name="Beaudet D."/>
            <person name="Corsaro D."/>
            <person name="Michel R."/>
            <person name="Corradi N."/>
            <person name="James T."/>
        </authorList>
    </citation>
    <scope>NUCLEOTIDE SEQUENCE [LARGE SCALE GENOMIC DNA]</scope>
    <source>
        <strain evidence="11 12">KSL3</strain>
    </source>
</reference>
<evidence type="ECO:0000259" key="10">
    <source>
        <dbReference type="PROSITE" id="PS50253"/>
    </source>
</evidence>
<evidence type="ECO:0000256" key="2">
    <source>
        <dbReference type="ARBA" id="ARBA00010581"/>
    </source>
</evidence>
<dbReference type="InterPro" id="IPR035973">
    <property type="entry name" value="Cyt_c_oxidase_su3-like_sf"/>
</dbReference>
<evidence type="ECO:0000256" key="7">
    <source>
        <dbReference type="ARBA" id="ARBA00023136"/>
    </source>
</evidence>
<keyword evidence="6 9" id="KW-1133">Transmembrane helix</keyword>
<dbReference type="InterPro" id="IPR033945">
    <property type="entry name" value="Cyt_c_oxase_su3_dom"/>
</dbReference>
<keyword evidence="12" id="KW-1185">Reference proteome</keyword>
<dbReference type="Gene3D" id="1.10.287.70">
    <property type="match status" value="1"/>
</dbReference>
<dbReference type="OrthoDB" id="10050457at2759"/>
<dbReference type="GO" id="GO:0004129">
    <property type="term" value="F:cytochrome-c oxidase activity"/>
    <property type="evidence" value="ECO:0007669"/>
    <property type="project" value="EnsemblFungi"/>
</dbReference>
<dbReference type="AlphaFoldDB" id="A0A2H9TR13"/>
<dbReference type="PROSITE" id="PS50253">
    <property type="entry name" value="COX3"/>
    <property type="match status" value="1"/>
</dbReference>
<dbReference type="InterPro" id="IPR013833">
    <property type="entry name" value="Cyt_c_oxidase_su3_a-hlx"/>
</dbReference>
<evidence type="ECO:0000256" key="3">
    <source>
        <dbReference type="ARBA" id="ARBA00015944"/>
    </source>
</evidence>
<keyword evidence="11" id="KW-0560">Oxidoreductase</keyword>
<sequence length="262" mass="29941">MRIAFSYHLVTNSPWPLTAAFSIFSLLIGNILSFQNKIGGFELIILSTLSLIYSSTLWLKDIIIEGTYKGEHTEKVQQGLNLGFILFVVSEVCVFVGLFFAYFYNALVPAIEVGGLWPPIGITTLDYKAVPLLNTLILLTSGFSITACHNYIINKNYSKSFFYLLITILLGLIFMYFQYFEYFHSFFTISDSVFGSSFFILTGCHGMHIIVGTTFLFFTLLRLAFSHFSNHHHLQFSAAAIYWHFLDAVWLILYFVLYCWSA</sequence>
<dbReference type="GO" id="GO:0048039">
    <property type="term" value="F:ubiquinone binding"/>
    <property type="evidence" value="ECO:0007669"/>
    <property type="project" value="EnsemblFungi"/>
</dbReference>
<feature type="transmembrane region" description="Helical" evidence="9">
    <location>
        <begin position="199"/>
        <end position="224"/>
    </location>
</feature>
<feature type="transmembrane region" description="Helical" evidence="9">
    <location>
        <begin position="160"/>
        <end position="179"/>
    </location>
</feature>
<dbReference type="GO" id="GO:0016491">
    <property type="term" value="F:oxidoreductase activity"/>
    <property type="evidence" value="ECO:0007669"/>
    <property type="project" value="UniProtKB-KW"/>
</dbReference>
<dbReference type="SUPFAM" id="SSF81452">
    <property type="entry name" value="Cytochrome c oxidase subunit III-like"/>
    <property type="match status" value="1"/>
</dbReference>
<keyword evidence="4 8" id="KW-0812">Transmembrane</keyword>
<evidence type="ECO:0000313" key="11">
    <source>
        <dbReference type="EMBL" id="PJF20184.1"/>
    </source>
</evidence>
<dbReference type="Proteomes" id="UP000240830">
    <property type="component" value="Mitochondrion MT"/>
</dbReference>
<dbReference type="GO" id="GO:0031966">
    <property type="term" value="C:mitochondrial membrane"/>
    <property type="evidence" value="ECO:0007669"/>
    <property type="project" value="EnsemblFungi"/>
</dbReference>
<feature type="transmembrane region" description="Helical" evidence="9">
    <location>
        <begin position="80"/>
        <end position="104"/>
    </location>
</feature>
<evidence type="ECO:0000256" key="5">
    <source>
        <dbReference type="ARBA" id="ARBA00022967"/>
    </source>
</evidence>
<feature type="transmembrane region" description="Helical" evidence="9">
    <location>
        <begin position="12"/>
        <end position="32"/>
    </location>
</feature>
<keyword evidence="8 11" id="KW-0496">Mitochondrion</keyword>
<geneLocation type="mitochondrion" evidence="11"/>
<comment type="caution">
    <text evidence="11">The sequence shown here is derived from an EMBL/GenBank/DDBJ whole genome shotgun (WGS) entry which is preliminary data.</text>
</comment>